<name>A0A7V2ZJ30_9BACT</name>
<dbReference type="AlphaFoldDB" id="A0A7V2ZJ30"/>
<dbReference type="EMBL" id="DSUJ01000008">
    <property type="protein sequence ID" value="HFI90865.1"/>
    <property type="molecule type" value="Genomic_DNA"/>
</dbReference>
<evidence type="ECO:0000313" key="1">
    <source>
        <dbReference type="EMBL" id="HFI90865.1"/>
    </source>
</evidence>
<dbReference type="SUPFAM" id="SSF56059">
    <property type="entry name" value="Glutathione synthetase ATP-binding domain-like"/>
    <property type="match status" value="1"/>
</dbReference>
<accession>A0A7V2ZJ30</accession>
<evidence type="ECO:0008006" key="2">
    <source>
        <dbReference type="Google" id="ProtNLM"/>
    </source>
</evidence>
<comment type="caution">
    <text evidence="1">The sequence shown here is derived from an EMBL/GenBank/DDBJ whole genome shotgun (WGS) entry which is preliminary data.</text>
</comment>
<gene>
    <name evidence="1" type="ORF">ENS31_04945</name>
</gene>
<proteinExistence type="predicted"/>
<reference evidence="1" key="1">
    <citation type="journal article" date="2020" name="mSystems">
        <title>Genome- and Community-Level Interaction Insights into Carbon Utilization and Element Cycling Functions of Hydrothermarchaeota in Hydrothermal Sediment.</title>
        <authorList>
            <person name="Zhou Z."/>
            <person name="Liu Y."/>
            <person name="Xu W."/>
            <person name="Pan J."/>
            <person name="Luo Z.H."/>
            <person name="Li M."/>
        </authorList>
    </citation>
    <scope>NUCLEOTIDE SEQUENCE [LARGE SCALE GENOMIC DNA]</scope>
    <source>
        <strain evidence="1">SpSt-479</strain>
    </source>
</reference>
<protein>
    <recommendedName>
        <fullName evidence="2">ATP-grasp domain-containing protein</fullName>
    </recommendedName>
</protein>
<organism evidence="1">
    <name type="scientific">Ignavibacterium album</name>
    <dbReference type="NCBI Taxonomy" id="591197"/>
    <lineage>
        <taxon>Bacteria</taxon>
        <taxon>Pseudomonadati</taxon>
        <taxon>Ignavibacteriota</taxon>
        <taxon>Ignavibacteria</taxon>
        <taxon>Ignavibacteriales</taxon>
        <taxon>Ignavibacteriaceae</taxon>
        <taxon>Ignavibacterium</taxon>
    </lineage>
</organism>
<sequence length="303" mass="35486">MSTYDFAIAFTWEYDYDFVDAIEEILQAEQLSTYHVSDYNIKEVTDAVRLKKLSFRTYLDRASDVDDDYLELAKILTKRKVKIFNPYDKVHHAIDKASMHMEFITAGLNVPYSIIIPPHKHNNDLKISVEDLAVLGRPFIIKPCNTTGGGIGVVTGAESLKEVLEERSTFESDKYILQQKIYPKMIDNKRAWFRCFWAFGKPICCWWDDQTHIYETITEEEFEKFHLKKLNEITRKIAKLTELDFFSTEVAITDENKFIVIDYVNDQCDMRFKSKHTDGIPDNVIYEIIEQLKKAVMKEVSRK</sequence>